<organism evidence="4">
    <name type="scientific">marine metagenome</name>
    <dbReference type="NCBI Taxonomy" id="408172"/>
    <lineage>
        <taxon>unclassified sequences</taxon>
        <taxon>metagenomes</taxon>
        <taxon>ecological metagenomes</taxon>
    </lineage>
</organism>
<sequence>MGGEGGGVLMDWIVKTAIAAGLPVQATSIPGVAQRTGATTYYIEIWPERLDGDVSKRPIFSLSPAIGEIDIMIATELAEGARALGNGFITPNRTTLISSTHRVFLTLEKMAMGDGRLDDKKLYAALKRSAKKSVMFDASEVAVQHNTIINAVLLGALAGTGALPFEPDAYTASIKAEGKSIEPNLAGFRAGLETSQTGSKRSGQNIINSESGGKVAPNLETRVNQN</sequence>
<dbReference type="InterPro" id="IPR019752">
    <property type="entry name" value="Pyrv/ketoisovalerate_OxRed_cat"/>
</dbReference>
<evidence type="ECO:0000259" key="3">
    <source>
        <dbReference type="Pfam" id="PF01558"/>
    </source>
</evidence>
<feature type="compositionally biased region" description="Polar residues" evidence="2">
    <location>
        <begin position="193"/>
        <end position="211"/>
    </location>
</feature>
<feature type="region of interest" description="Disordered" evidence="2">
    <location>
        <begin position="193"/>
        <end position="226"/>
    </location>
</feature>
<dbReference type="EMBL" id="UINC01043674">
    <property type="protein sequence ID" value="SVB48044.1"/>
    <property type="molecule type" value="Genomic_DNA"/>
</dbReference>
<protein>
    <recommendedName>
        <fullName evidence="3">Pyruvate/ketoisovalerate oxidoreductase catalytic domain-containing protein</fullName>
    </recommendedName>
</protein>
<evidence type="ECO:0000256" key="1">
    <source>
        <dbReference type="ARBA" id="ARBA00023002"/>
    </source>
</evidence>
<dbReference type="InterPro" id="IPR002869">
    <property type="entry name" value="Pyrv_flavodox_OxRed_cen"/>
</dbReference>
<feature type="domain" description="Pyruvate/ketoisovalerate oxidoreductase catalytic" evidence="3">
    <location>
        <begin position="2"/>
        <end position="193"/>
    </location>
</feature>
<gene>
    <name evidence="4" type="ORF">METZ01_LOCUS200898</name>
</gene>
<evidence type="ECO:0000256" key="2">
    <source>
        <dbReference type="SAM" id="MobiDB-lite"/>
    </source>
</evidence>
<accession>A0A382EDB3</accession>
<name>A0A382EDB3_9ZZZZ</name>
<dbReference type="AlphaFoldDB" id="A0A382EDB3"/>
<proteinExistence type="predicted"/>
<dbReference type="Gene3D" id="3.40.920.10">
    <property type="entry name" value="Pyruvate-ferredoxin oxidoreductase, PFOR, domain III"/>
    <property type="match status" value="1"/>
</dbReference>
<dbReference type="PANTHER" id="PTHR43854:SF1">
    <property type="entry name" value="INDOLEPYRUVATE OXIDOREDUCTASE SUBUNIT IORB"/>
    <property type="match status" value="1"/>
</dbReference>
<dbReference type="SUPFAM" id="SSF53323">
    <property type="entry name" value="Pyruvate-ferredoxin oxidoreductase, PFOR, domain III"/>
    <property type="match status" value="1"/>
</dbReference>
<reference evidence="4" key="1">
    <citation type="submission" date="2018-05" db="EMBL/GenBank/DDBJ databases">
        <authorList>
            <person name="Lanie J.A."/>
            <person name="Ng W.-L."/>
            <person name="Kazmierczak K.M."/>
            <person name="Andrzejewski T.M."/>
            <person name="Davidsen T.M."/>
            <person name="Wayne K.J."/>
            <person name="Tettelin H."/>
            <person name="Glass J.I."/>
            <person name="Rusch D."/>
            <person name="Podicherti R."/>
            <person name="Tsui H.-C.T."/>
            <person name="Winkler M.E."/>
        </authorList>
    </citation>
    <scope>NUCLEOTIDE SEQUENCE</scope>
</reference>
<evidence type="ECO:0000313" key="4">
    <source>
        <dbReference type="EMBL" id="SVB48044.1"/>
    </source>
</evidence>
<keyword evidence="1" id="KW-0560">Oxidoreductase</keyword>
<feature type="non-terminal residue" evidence="4">
    <location>
        <position position="226"/>
    </location>
</feature>
<dbReference type="GO" id="GO:0016903">
    <property type="term" value="F:oxidoreductase activity, acting on the aldehyde or oxo group of donors"/>
    <property type="evidence" value="ECO:0007669"/>
    <property type="project" value="InterPro"/>
</dbReference>
<dbReference type="InterPro" id="IPR052198">
    <property type="entry name" value="IorB_Oxidoreductase"/>
</dbReference>
<dbReference type="PANTHER" id="PTHR43854">
    <property type="entry name" value="INDOLEPYRUVATE OXIDOREDUCTASE SUBUNIT IORB"/>
    <property type="match status" value="1"/>
</dbReference>
<dbReference type="Pfam" id="PF01558">
    <property type="entry name" value="POR"/>
    <property type="match status" value="1"/>
</dbReference>